<protein>
    <recommendedName>
        <fullName evidence="9">Coatomer subunit delta</fullName>
    </recommendedName>
</protein>
<name>A0ABQ4XGH9_9ASTR</name>
<evidence type="ECO:0000256" key="1">
    <source>
        <dbReference type="ARBA" id="ARBA00010516"/>
    </source>
</evidence>
<dbReference type="Proteomes" id="UP001151760">
    <property type="component" value="Unassembled WGS sequence"/>
</dbReference>
<keyword evidence="9" id="KW-0472">Membrane</keyword>
<dbReference type="PANTHER" id="PTHR10121">
    <property type="entry name" value="COATOMER SUBUNIT DELTA"/>
    <property type="match status" value="1"/>
</dbReference>
<keyword evidence="3 9" id="KW-0963">Cytoplasm</keyword>
<dbReference type="EMBL" id="BQNB010009465">
    <property type="protein sequence ID" value="GJS63912.1"/>
    <property type="molecule type" value="Genomic_DNA"/>
</dbReference>
<dbReference type="Gene3D" id="2.40.50.360">
    <property type="entry name" value="RuvB-like helicase, domain II"/>
    <property type="match status" value="1"/>
</dbReference>
<keyword evidence="13" id="KW-1185">Reference proteome</keyword>
<dbReference type="InterPro" id="IPR027059">
    <property type="entry name" value="Coatomer_dsu"/>
</dbReference>
<reference evidence="12" key="2">
    <citation type="submission" date="2022-01" db="EMBL/GenBank/DDBJ databases">
        <authorList>
            <person name="Yamashiro T."/>
            <person name="Shiraishi A."/>
            <person name="Satake H."/>
            <person name="Nakayama K."/>
        </authorList>
    </citation>
    <scope>NUCLEOTIDE SEQUENCE</scope>
</reference>
<dbReference type="InterPro" id="IPR036168">
    <property type="entry name" value="AP2_Mu_C_sf"/>
</dbReference>
<proteinExistence type="inferred from homology"/>
<dbReference type="PROSITE" id="PS51072">
    <property type="entry name" value="MHD"/>
    <property type="match status" value="1"/>
</dbReference>
<keyword evidence="2 9" id="KW-0813">Transport</keyword>
<evidence type="ECO:0000256" key="9">
    <source>
        <dbReference type="RuleBase" id="RU364018"/>
    </source>
</evidence>
<evidence type="ECO:0000313" key="13">
    <source>
        <dbReference type="Proteomes" id="UP001151760"/>
    </source>
</evidence>
<evidence type="ECO:0000313" key="12">
    <source>
        <dbReference type="EMBL" id="GJS63912.1"/>
    </source>
</evidence>
<organism evidence="12 13">
    <name type="scientific">Tanacetum coccineum</name>
    <dbReference type="NCBI Taxonomy" id="301880"/>
    <lineage>
        <taxon>Eukaryota</taxon>
        <taxon>Viridiplantae</taxon>
        <taxon>Streptophyta</taxon>
        <taxon>Embryophyta</taxon>
        <taxon>Tracheophyta</taxon>
        <taxon>Spermatophyta</taxon>
        <taxon>Magnoliopsida</taxon>
        <taxon>eudicotyledons</taxon>
        <taxon>Gunneridae</taxon>
        <taxon>Pentapetalae</taxon>
        <taxon>asterids</taxon>
        <taxon>campanulids</taxon>
        <taxon>Asterales</taxon>
        <taxon>Asteraceae</taxon>
        <taxon>Asteroideae</taxon>
        <taxon>Anthemideae</taxon>
        <taxon>Anthemidinae</taxon>
        <taxon>Tanacetum</taxon>
    </lineage>
</organism>
<dbReference type="InterPro" id="IPR002110">
    <property type="entry name" value="Ankyrin_rpt"/>
</dbReference>
<dbReference type="PROSITE" id="PS50297">
    <property type="entry name" value="ANK_REP_REGION"/>
    <property type="match status" value="1"/>
</dbReference>
<keyword evidence="8" id="KW-0040">ANK repeat</keyword>
<keyword evidence="5 9" id="KW-0653">Protein transport</keyword>
<dbReference type="InterPro" id="IPR042487">
    <property type="entry name" value="RuvBL1/2_DNA/RNA_bd_dom"/>
</dbReference>
<comment type="subunit">
    <text evidence="9">Oligomeric complex that consists of at least the alpha, beta, beta', gamma, delta, epsilon and zeta subunits.</text>
</comment>
<accession>A0ABQ4XGH9</accession>
<comment type="function">
    <text evidence="9">The coatomer is a cytosolic protein complex that binds to dilysine motifs and reversibly associates with Golgi non-clathrin-coated vesicles, which further mediate biosynthetic protein transport from the ER, via the Golgi up to the trans Golgi network. Coatomer complex is required for budding from Golgi membranes, and is essential for the retrograde Golgi-to-ER transport of dilysine-tagged proteins.</text>
</comment>
<evidence type="ECO:0000256" key="6">
    <source>
        <dbReference type="ARBA" id="ARBA00023034"/>
    </source>
</evidence>
<evidence type="ECO:0000256" key="3">
    <source>
        <dbReference type="ARBA" id="ARBA00022490"/>
    </source>
</evidence>
<keyword evidence="4 9" id="KW-0931">ER-Golgi transport</keyword>
<evidence type="ECO:0000256" key="7">
    <source>
        <dbReference type="ARBA" id="ARBA00023329"/>
    </source>
</evidence>
<dbReference type="SUPFAM" id="SSF48403">
    <property type="entry name" value="Ankyrin repeat"/>
    <property type="match status" value="1"/>
</dbReference>
<comment type="caution">
    <text evidence="12">The sequence shown here is derived from an EMBL/GenBank/DDBJ whole genome shotgun (WGS) entry which is preliminary data.</text>
</comment>
<sequence length="358" mass="41311">MRFSKVESETPYIIFTTHNDIDIGLFSNDIILGLKSPNNPFSKKFLLLRWKLETKDVSRLPLRIKCRTSLYYNELHVRVEYSALERFLLENVVITVHLPTLSEALNVELVHGDWRSLVLRFRFVQWLNQKSTLQRLVNIGIPFERDQMRNLKRKSRDKSDVSRCRGSQPSICYTENHYSCERFGHSRPTWGQVSASYKNSGTIVSSDAKGTTGTDGLWRVTELSLEYTQSVTGGYGKAISHVIIELKTVKRNKAVEAGPMYICWIWSVFLSGTTEVIGDNGDTMLHLAVRERKNNFVEMLLNFKDDEIEIEKQNSNGQTARHRRTRLNGLPGLFEEYAFICLLLELGYQLSAIYMRVK</sequence>
<evidence type="ECO:0000256" key="8">
    <source>
        <dbReference type="PROSITE-ProRule" id="PRU00023"/>
    </source>
</evidence>
<dbReference type="Pfam" id="PF00928">
    <property type="entry name" value="Adap_comp_sub"/>
    <property type="match status" value="1"/>
</dbReference>
<feature type="repeat" description="ANK" evidence="8">
    <location>
        <begin position="280"/>
        <end position="302"/>
    </location>
</feature>
<evidence type="ECO:0000256" key="2">
    <source>
        <dbReference type="ARBA" id="ARBA00022448"/>
    </source>
</evidence>
<comment type="subcellular location">
    <subcellularLocation>
        <location evidence="9 10">Cytoplasm</location>
    </subcellularLocation>
    <subcellularLocation>
        <location evidence="9 10">Cytoplasmic vesicle</location>
        <location evidence="9 10">COPI-coated vesicle membrane</location>
        <topology evidence="9 10">Peripheral membrane protein</topology>
        <orientation evidence="9 10">Cytoplasmic side</orientation>
    </subcellularLocation>
    <subcellularLocation>
        <location evidence="9 10">Golgi apparatus membrane</location>
        <topology evidence="9 10">Peripheral membrane protein</topology>
        <orientation evidence="9 10">Cytoplasmic side</orientation>
    </subcellularLocation>
</comment>
<evidence type="ECO:0000256" key="4">
    <source>
        <dbReference type="ARBA" id="ARBA00022892"/>
    </source>
</evidence>
<evidence type="ECO:0000256" key="5">
    <source>
        <dbReference type="ARBA" id="ARBA00022927"/>
    </source>
</evidence>
<dbReference type="InterPro" id="IPR036770">
    <property type="entry name" value="Ankyrin_rpt-contain_sf"/>
</dbReference>
<feature type="domain" description="MHD" evidence="11">
    <location>
        <begin position="1"/>
        <end position="221"/>
    </location>
</feature>
<dbReference type="InterPro" id="IPR028565">
    <property type="entry name" value="MHD"/>
</dbReference>
<dbReference type="PANTHER" id="PTHR10121:SF0">
    <property type="entry name" value="COATOMER SUBUNIT DELTA"/>
    <property type="match status" value="1"/>
</dbReference>
<comment type="similarity">
    <text evidence="1 9">Belongs to the adaptor complexes medium subunit family. Delta-COP subfamily.</text>
</comment>
<gene>
    <name evidence="12" type="ORF">Tco_0678476</name>
</gene>
<keyword evidence="7 9" id="KW-0968">Cytoplasmic vesicle</keyword>
<reference evidence="12" key="1">
    <citation type="journal article" date="2022" name="Int. J. Mol. Sci.">
        <title>Draft Genome of Tanacetum Coccineum: Genomic Comparison of Closely Related Tanacetum-Family Plants.</title>
        <authorList>
            <person name="Yamashiro T."/>
            <person name="Shiraishi A."/>
            <person name="Nakayama K."/>
            <person name="Satake H."/>
        </authorList>
    </citation>
    <scope>NUCLEOTIDE SEQUENCE</scope>
</reference>
<dbReference type="PROSITE" id="PS50088">
    <property type="entry name" value="ANK_REPEAT"/>
    <property type="match status" value="1"/>
</dbReference>
<keyword evidence="6 9" id="KW-0333">Golgi apparatus</keyword>
<dbReference type="Gene3D" id="1.25.40.20">
    <property type="entry name" value="Ankyrin repeat-containing domain"/>
    <property type="match status" value="1"/>
</dbReference>
<evidence type="ECO:0000259" key="11">
    <source>
        <dbReference type="PROSITE" id="PS51072"/>
    </source>
</evidence>
<dbReference type="SUPFAM" id="SSF49447">
    <property type="entry name" value="Second domain of Mu2 adaptin subunit (ap50) of ap2 adaptor"/>
    <property type="match status" value="1"/>
</dbReference>
<evidence type="ECO:0000256" key="10">
    <source>
        <dbReference type="RuleBase" id="RU366052"/>
    </source>
</evidence>